<organism evidence="2 3">
    <name type="scientific">Spiroplasma melliferum KC3</name>
    <dbReference type="NCBI Taxonomy" id="570509"/>
    <lineage>
        <taxon>Bacteria</taxon>
        <taxon>Bacillati</taxon>
        <taxon>Mycoplasmatota</taxon>
        <taxon>Mollicutes</taxon>
        <taxon>Entomoplasmatales</taxon>
        <taxon>Spiroplasmataceae</taxon>
        <taxon>Spiroplasma</taxon>
    </lineage>
</organism>
<feature type="transmembrane region" description="Helical" evidence="1">
    <location>
        <begin position="91"/>
        <end position="116"/>
    </location>
</feature>
<feature type="transmembrane region" description="Helical" evidence="1">
    <location>
        <begin position="65"/>
        <end position="85"/>
    </location>
</feature>
<protein>
    <recommendedName>
        <fullName evidence="4">Transmembrane protein</fullName>
    </recommendedName>
</protein>
<keyword evidence="1" id="KW-0472">Membrane</keyword>
<reference evidence="2 3" key="1">
    <citation type="journal article" date="2012" name="J. Proteome Res.">
        <title>Application of Spiroplasma melliferum proteogenomic profiling for the discovery of virulence factors and pathogenicity mechanisms in host-associated spiroplasmas.</title>
        <authorList>
            <person name="Alexeev D."/>
            <person name="Kostrjukova E."/>
            <person name="Aliper A."/>
            <person name="Popenko A."/>
            <person name="Bazaleev N."/>
            <person name="Tyakht A."/>
            <person name="Selezneva O."/>
            <person name="Akopian T."/>
            <person name="Prichodko E."/>
            <person name="Kondratov I."/>
            <person name="Chukin M."/>
            <person name="Demina I."/>
            <person name="Galyamina M."/>
            <person name="Kamashev D."/>
            <person name="Vanyushkina A."/>
            <person name="Ladygina V."/>
            <person name="Levitskii S."/>
            <person name="Lazarev V."/>
            <person name="Govorun V."/>
        </authorList>
    </citation>
    <scope>NUCLEOTIDE SEQUENCE [LARGE SCALE GENOMIC DNA]</scope>
    <source>
        <strain evidence="2 3">KC3</strain>
    </source>
</reference>
<comment type="caution">
    <text evidence="2">The sequence shown here is derived from an EMBL/GenBank/DDBJ whole genome shotgun (WGS) entry which is preliminary data.</text>
</comment>
<keyword evidence="1" id="KW-1133">Transmembrane helix</keyword>
<sequence length="198" mass="22989">MTVIALFSSLALALKIAFAFLPNFEFVTFILMFSIVFFTITVGFGIINVYCTLNMVYFGIADWSIMYFIIFNLYGVIMLLCKQIIYWWWWMMIIICALMGYIFGSLYAIQTAILYGPNVGLTYWIKGLVFDAIHGTGNAVICAVLYPIIYKLMQVLYPNWPYLFNNKFIKYLQKIINKKNELLTLSNEQNENEKIPGK</sequence>
<dbReference type="AlphaFoldDB" id="A0AAI9T368"/>
<dbReference type="Proteomes" id="UP000004057">
    <property type="component" value="Unassembled WGS sequence"/>
</dbReference>
<evidence type="ECO:0000313" key="3">
    <source>
        <dbReference type="Proteomes" id="UP000004057"/>
    </source>
</evidence>
<accession>A0AAI9T368</accession>
<keyword evidence="1" id="KW-0812">Transmembrane</keyword>
<feature type="transmembrane region" description="Helical" evidence="1">
    <location>
        <begin position="29"/>
        <end position="53"/>
    </location>
</feature>
<evidence type="ECO:0000256" key="1">
    <source>
        <dbReference type="SAM" id="Phobius"/>
    </source>
</evidence>
<evidence type="ECO:0008006" key="4">
    <source>
        <dbReference type="Google" id="ProtNLM"/>
    </source>
</evidence>
<dbReference type="EMBL" id="AGBZ02000001">
    <property type="protein sequence ID" value="KAI92584.1"/>
    <property type="molecule type" value="Genomic_DNA"/>
</dbReference>
<evidence type="ECO:0000313" key="2">
    <source>
        <dbReference type="EMBL" id="KAI92584.1"/>
    </source>
</evidence>
<proteinExistence type="predicted"/>
<name>A0AAI9T368_SPIME</name>
<feature type="transmembrane region" description="Helical" evidence="1">
    <location>
        <begin position="128"/>
        <end position="149"/>
    </location>
</feature>
<gene>
    <name evidence="2" type="ORF">SPM_000460</name>
</gene>